<dbReference type="OrthoDB" id="5770763at2"/>
<dbReference type="HOGENOM" id="CLU_1892917_0_0_6"/>
<evidence type="ECO:0000313" key="1">
    <source>
        <dbReference type="EMBL" id="AFL74711.1"/>
    </source>
</evidence>
<name>I3YCJ3_THIV6</name>
<dbReference type="KEGG" id="tvi:Thivi_2793"/>
<gene>
    <name evidence="1" type="ordered locus">Thivi_2793</name>
</gene>
<protein>
    <submittedName>
        <fullName evidence="1">Uncharacterized protein</fullName>
    </submittedName>
</protein>
<dbReference type="STRING" id="765911.Thivi_2793"/>
<proteinExistence type="predicted"/>
<keyword evidence="2" id="KW-1185">Reference proteome</keyword>
<sequence>MDSTSIELKGAEISSIDLDQGCLRMRIARASLIKTLTGSTERTRWWQAGVLRMDDAVLSSPLPIGPLVCAGGDLDENIYTYRDMIPIPLASRGYIRCELRFEGAALPFVVTASAVELEMKGTPKYLEHLRT</sequence>
<evidence type="ECO:0000313" key="2">
    <source>
        <dbReference type="Proteomes" id="UP000006062"/>
    </source>
</evidence>
<accession>I3YCJ3</accession>
<dbReference type="AlphaFoldDB" id="I3YCJ3"/>
<dbReference type="eggNOG" id="ENOG50327U6">
    <property type="taxonomic scope" value="Bacteria"/>
</dbReference>
<reference evidence="1 2" key="1">
    <citation type="submission" date="2012-06" db="EMBL/GenBank/DDBJ databases">
        <title>Complete sequence of Thiocystis violascens DSM 198.</title>
        <authorList>
            <consortium name="US DOE Joint Genome Institute"/>
            <person name="Lucas S."/>
            <person name="Han J."/>
            <person name="Lapidus A."/>
            <person name="Cheng J.-F."/>
            <person name="Goodwin L."/>
            <person name="Pitluck S."/>
            <person name="Peters L."/>
            <person name="Ovchinnikova G."/>
            <person name="Teshima H."/>
            <person name="Detter J.C."/>
            <person name="Han C."/>
            <person name="Tapia R."/>
            <person name="Land M."/>
            <person name="Hauser L."/>
            <person name="Kyrpides N."/>
            <person name="Ivanova N."/>
            <person name="Pagani I."/>
            <person name="Vogl K."/>
            <person name="Liu Z."/>
            <person name="Frigaard N.-U."/>
            <person name="Bryant D."/>
            <person name="Woyke T."/>
        </authorList>
    </citation>
    <scope>NUCLEOTIDE SEQUENCE [LARGE SCALE GENOMIC DNA]</scope>
    <source>
        <strain evidence="2">ATCC 17096 / DSM 198 / 6111</strain>
    </source>
</reference>
<dbReference type="EMBL" id="CP003154">
    <property type="protein sequence ID" value="AFL74711.1"/>
    <property type="molecule type" value="Genomic_DNA"/>
</dbReference>
<organism evidence="1 2">
    <name type="scientific">Thiocystis violascens (strain ATCC 17096 / DSM 198 / 6111)</name>
    <name type="common">Chromatium violascens</name>
    <dbReference type="NCBI Taxonomy" id="765911"/>
    <lineage>
        <taxon>Bacteria</taxon>
        <taxon>Pseudomonadati</taxon>
        <taxon>Pseudomonadota</taxon>
        <taxon>Gammaproteobacteria</taxon>
        <taxon>Chromatiales</taxon>
        <taxon>Chromatiaceae</taxon>
        <taxon>Thiocystis</taxon>
    </lineage>
</organism>
<dbReference type="Proteomes" id="UP000006062">
    <property type="component" value="Chromosome"/>
</dbReference>
<dbReference type="RefSeq" id="WP_014779145.1">
    <property type="nucleotide sequence ID" value="NC_018012.1"/>
</dbReference>